<protein>
    <submittedName>
        <fullName evidence="8">Cytochrome c biogenesis protein ResB</fullName>
    </submittedName>
</protein>
<feature type="transmembrane region" description="Helical" evidence="6">
    <location>
        <begin position="496"/>
        <end position="514"/>
    </location>
</feature>
<gene>
    <name evidence="8" type="ORF">ACFO3S_12785</name>
</gene>
<keyword evidence="3" id="KW-0201">Cytochrome c-type biogenesis</keyword>
<dbReference type="EMBL" id="JBHSEP010000008">
    <property type="protein sequence ID" value="MFC4599119.1"/>
    <property type="molecule type" value="Genomic_DNA"/>
</dbReference>
<accession>A0ABV9FD70</accession>
<evidence type="ECO:0000313" key="8">
    <source>
        <dbReference type="EMBL" id="MFC4599119.1"/>
    </source>
</evidence>
<evidence type="ECO:0000259" key="7">
    <source>
        <dbReference type="Pfam" id="PF05140"/>
    </source>
</evidence>
<dbReference type="PANTHER" id="PTHR31566:SF0">
    <property type="entry name" value="CYTOCHROME C BIOGENESIS PROTEIN CCS1, CHLOROPLASTIC"/>
    <property type="match status" value="1"/>
</dbReference>
<name>A0ABV9FD70_9BACL</name>
<evidence type="ECO:0000256" key="6">
    <source>
        <dbReference type="SAM" id="Phobius"/>
    </source>
</evidence>
<keyword evidence="9" id="KW-1185">Reference proteome</keyword>
<keyword evidence="4 6" id="KW-1133">Transmembrane helix</keyword>
<sequence>MLQNTKCECGHQNPVGTVLCESCGKPLDEALLKDKDALLEMRYDGVARRSQKANPQLVDRIWNFFSSVKIAVYLIVITLIGAAFGTILPQENTFINLTERSEFAAYYKENHGTFGVIYHALGLSRTYESWWFIALLVMIGTSLVVCSLDRVLPLYRALSKQQIRKHPQFIGRQHVVYSGELQQDARQWLESFGRELKRKRYRVWQEDGALLAEKNRFSRWGPYINHIGLIVFLLAVLGRSIPAWHMDQYLALYEGETRQIPGTNYYLKNEKFTVDYYPDEELASNQKGKKVAKLYETQARLYECVDACDDPSRAPVLEEVKQHDIRVNSALSHQGLKVYQNSFQERVRFISVHATLKDAGAGTIGSFDLRMDQPERDYRVGEYELRLIDYYPDFGLDEQTRPMTKSREPNNPAFVFRITGPGVQDTGEVHIYFPMPNERSQYYETILNESFKQRGDSTGRFSIAVENPIVDGQMNNIEYSAYTTFLNIRMDKAMPYVWVGAAISMIGLIMGFYWQHRRIWLRIDGGKLLLGGHTNKNTYGLRADVAGALGKTGIAVEPKALDNRRNVR</sequence>
<evidence type="ECO:0000313" key="9">
    <source>
        <dbReference type="Proteomes" id="UP001596028"/>
    </source>
</evidence>
<feature type="transmembrane region" description="Helical" evidence="6">
    <location>
        <begin position="130"/>
        <end position="152"/>
    </location>
</feature>
<evidence type="ECO:0000256" key="3">
    <source>
        <dbReference type="ARBA" id="ARBA00022748"/>
    </source>
</evidence>
<feature type="transmembrane region" description="Helical" evidence="6">
    <location>
        <begin position="223"/>
        <end position="244"/>
    </location>
</feature>
<reference evidence="9" key="1">
    <citation type="journal article" date="2019" name="Int. J. Syst. Evol. Microbiol.">
        <title>The Global Catalogue of Microorganisms (GCM) 10K type strain sequencing project: providing services to taxonomists for standard genome sequencing and annotation.</title>
        <authorList>
            <consortium name="The Broad Institute Genomics Platform"/>
            <consortium name="The Broad Institute Genome Sequencing Center for Infectious Disease"/>
            <person name="Wu L."/>
            <person name="Ma J."/>
        </authorList>
    </citation>
    <scope>NUCLEOTIDE SEQUENCE [LARGE SCALE GENOMIC DNA]</scope>
    <source>
        <strain evidence="9">CCUG 49571</strain>
    </source>
</reference>
<keyword evidence="2 6" id="KW-0812">Transmembrane</keyword>
<dbReference type="InterPro" id="IPR023494">
    <property type="entry name" value="Cyt_c_bgen_Ccs1/CcsB/ResB"/>
</dbReference>
<comment type="subcellular location">
    <subcellularLocation>
        <location evidence="1">Membrane</location>
        <topology evidence="1">Multi-pass membrane protein</topology>
    </subcellularLocation>
</comment>
<evidence type="ECO:0000256" key="5">
    <source>
        <dbReference type="ARBA" id="ARBA00023136"/>
    </source>
</evidence>
<dbReference type="RefSeq" id="WP_378096307.1">
    <property type="nucleotide sequence ID" value="NZ_JBHSEP010000008.1"/>
</dbReference>
<keyword evidence="5 6" id="KW-0472">Membrane</keyword>
<feature type="domain" description="ResB-like" evidence="7">
    <location>
        <begin position="68"/>
        <end position="446"/>
    </location>
</feature>
<dbReference type="PANTHER" id="PTHR31566">
    <property type="entry name" value="CYTOCHROME C BIOGENESIS PROTEIN CCS1, CHLOROPLASTIC"/>
    <property type="match status" value="1"/>
</dbReference>
<feature type="domain" description="ResB-like" evidence="7">
    <location>
        <begin position="473"/>
        <end position="545"/>
    </location>
</feature>
<dbReference type="InterPro" id="IPR007816">
    <property type="entry name" value="ResB-like_domain"/>
</dbReference>
<dbReference type="Pfam" id="PF05140">
    <property type="entry name" value="ResB"/>
    <property type="match status" value="2"/>
</dbReference>
<feature type="transmembrane region" description="Helical" evidence="6">
    <location>
        <begin position="70"/>
        <end position="88"/>
    </location>
</feature>
<evidence type="ECO:0000256" key="1">
    <source>
        <dbReference type="ARBA" id="ARBA00004141"/>
    </source>
</evidence>
<comment type="caution">
    <text evidence="8">The sequence shown here is derived from an EMBL/GenBank/DDBJ whole genome shotgun (WGS) entry which is preliminary data.</text>
</comment>
<dbReference type="Proteomes" id="UP001596028">
    <property type="component" value="Unassembled WGS sequence"/>
</dbReference>
<proteinExistence type="predicted"/>
<evidence type="ECO:0000256" key="2">
    <source>
        <dbReference type="ARBA" id="ARBA00022692"/>
    </source>
</evidence>
<organism evidence="8 9">
    <name type="scientific">Cohnella hongkongensis</name>
    <dbReference type="NCBI Taxonomy" id="178337"/>
    <lineage>
        <taxon>Bacteria</taxon>
        <taxon>Bacillati</taxon>
        <taxon>Bacillota</taxon>
        <taxon>Bacilli</taxon>
        <taxon>Bacillales</taxon>
        <taxon>Paenibacillaceae</taxon>
        <taxon>Cohnella</taxon>
    </lineage>
</organism>
<evidence type="ECO:0000256" key="4">
    <source>
        <dbReference type="ARBA" id="ARBA00022989"/>
    </source>
</evidence>